<feature type="domain" description="PIN" evidence="1">
    <location>
        <begin position="9"/>
        <end position="114"/>
    </location>
</feature>
<evidence type="ECO:0000259" key="1">
    <source>
        <dbReference type="Pfam" id="PF13470"/>
    </source>
</evidence>
<dbReference type="InterPro" id="IPR029060">
    <property type="entry name" value="PIN-like_dom_sf"/>
</dbReference>
<comment type="caution">
    <text evidence="3">The sequence shown here is derived from an EMBL/GenBank/DDBJ whole genome shotgun (WGS) entry which is preliminary data.</text>
</comment>
<feature type="domain" description="VapC50 C-terminal" evidence="2">
    <location>
        <begin position="132"/>
        <end position="186"/>
    </location>
</feature>
<dbReference type="Proteomes" id="UP000319722">
    <property type="component" value="Unassembled WGS sequence"/>
</dbReference>
<dbReference type="OrthoDB" id="211933at2"/>
<proteinExistence type="predicted"/>
<accession>A0A561CJH1</accession>
<organism evidence="3 4">
    <name type="scientific">Variovorax beijingensis</name>
    <dbReference type="NCBI Taxonomy" id="2496117"/>
    <lineage>
        <taxon>Bacteria</taxon>
        <taxon>Pseudomonadati</taxon>
        <taxon>Pseudomonadota</taxon>
        <taxon>Betaproteobacteria</taxon>
        <taxon>Burkholderiales</taxon>
        <taxon>Comamonadaceae</taxon>
        <taxon>Variovorax</taxon>
    </lineage>
</organism>
<dbReference type="AlphaFoldDB" id="A0A561CJH1"/>
<evidence type="ECO:0000313" key="4">
    <source>
        <dbReference type="Proteomes" id="UP000319722"/>
    </source>
</evidence>
<dbReference type="SUPFAM" id="SSF88723">
    <property type="entry name" value="PIN domain-like"/>
    <property type="match status" value="1"/>
</dbReference>
<dbReference type="InterPro" id="IPR002716">
    <property type="entry name" value="PIN_dom"/>
</dbReference>
<protein>
    <submittedName>
        <fullName evidence="3">Putative nucleic acid-binding protein</fullName>
    </submittedName>
</protein>
<gene>
    <name evidence="3" type="ORF">FB547_1011001</name>
</gene>
<reference evidence="3 4" key="1">
    <citation type="submission" date="2019-06" db="EMBL/GenBank/DDBJ databases">
        <title>Sorghum-associated microbial communities from plants grown in Nebraska, USA.</title>
        <authorList>
            <person name="Schachtman D."/>
        </authorList>
    </citation>
    <scope>NUCLEOTIDE SEQUENCE [LARGE SCALE GENOMIC DNA]</scope>
    <source>
        <strain evidence="3 4">T529</strain>
    </source>
</reference>
<evidence type="ECO:0000259" key="2">
    <source>
        <dbReference type="Pfam" id="PF26343"/>
    </source>
</evidence>
<dbReference type="Pfam" id="PF13470">
    <property type="entry name" value="PIN_3"/>
    <property type="match status" value="1"/>
</dbReference>
<dbReference type="Pfam" id="PF26343">
    <property type="entry name" value="VapC50_C"/>
    <property type="match status" value="1"/>
</dbReference>
<dbReference type="InterPro" id="IPR058652">
    <property type="entry name" value="VapC50_C"/>
</dbReference>
<evidence type="ECO:0000313" key="3">
    <source>
        <dbReference type="EMBL" id="TWD91316.1"/>
    </source>
</evidence>
<name>A0A561CJH1_9BURK</name>
<dbReference type="EMBL" id="VIVL01000001">
    <property type="protein sequence ID" value="TWD91316.1"/>
    <property type="molecule type" value="Genomic_DNA"/>
</dbReference>
<sequence length="191" mass="21138">MAGSARYTAVLDANVLYPALLRDVLLSLADADLYSAKWSVHIRDEWTRSLLRDRPGMGVQIAAAAQAMEDAIPDCLVSGYEHLIEGLKLPDPDDRHVLAAAITGHADAIVTWNEKDFPREVLDPFGIEVQTPDEFVLNQLMLEKLTALAALKRMRERWARPQVDAIALVALLEKRGLPQTAAHLRDVVALL</sequence>